<sequence>MVVLCGQVFRPAVSAGLWCIQASGLMNEAVTETAGRNSHPHSATMSPTTTDRSRPPYERRRPPPSDASPYRRRALA</sequence>
<name>A0A8J3T4N9_9ACTN</name>
<evidence type="ECO:0000313" key="3">
    <source>
        <dbReference type="Proteomes" id="UP000634476"/>
    </source>
</evidence>
<dbReference type="AlphaFoldDB" id="A0A8J3T4N9"/>
<proteinExistence type="predicted"/>
<evidence type="ECO:0000256" key="1">
    <source>
        <dbReference type="SAM" id="MobiDB-lite"/>
    </source>
</evidence>
<feature type="region of interest" description="Disordered" evidence="1">
    <location>
        <begin position="31"/>
        <end position="76"/>
    </location>
</feature>
<evidence type="ECO:0000313" key="2">
    <source>
        <dbReference type="EMBL" id="GII00934.1"/>
    </source>
</evidence>
<feature type="compositionally biased region" description="Polar residues" evidence="1">
    <location>
        <begin position="34"/>
        <end position="50"/>
    </location>
</feature>
<dbReference type="EMBL" id="BOOK01000020">
    <property type="protein sequence ID" value="GII00934.1"/>
    <property type="molecule type" value="Genomic_DNA"/>
</dbReference>
<dbReference type="Proteomes" id="UP000634476">
    <property type="component" value="Unassembled WGS sequence"/>
</dbReference>
<protein>
    <submittedName>
        <fullName evidence="2">Uncharacterized protein</fullName>
    </submittedName>
</protein>
<gene>
    <name evidence="2" type="ORF">Pta02_29420</name>
</gene>
<accession>A0A8J3T4N9</accession>
<feature type="compositionally biased region" description="Basic and acidic residues" evidence="1">
    <location>
        <begin position="51"/>
        <end position="63"/>
    </location>
</feature>
<comment type="caution">
    <text evidence="2">The sequence shown here is derived from an EMBL/GenBank/DDBJ whole genome shotgun (WGS) entry which is preliminary data.</text>
</comment>
<reference evidence="2" key="1">
    <citation type="submission" date="2021-01" db="EMBL/GenBank/DDBJ databases">
        <title>Whole genome shotgun sequence of Planobispora takensis NBRC 109077.</title>
        <authorList>
            <person name="Komaki H."/>
            <person name="Tamura T."/>
        </authorList>
    </citation>
    <scope>NUCLEOTIDE SEQUENCE</scope>
    <source>
        <strain evidence="2">NBRC 109077</strain>
    </source>
</reference>
<organism evidence="2 3">
    <name type="scientific">Planobispora takensis</name>
    <dbReference type="NCBI Taxonomy" id="1367882"/>
    <lineage>
        <taxon>Bacteria</taxon>
        <taxon>Bacillati</taxon>
        <taxon>Actinomycetota</taxon>
        <taxon>Actinomycetes</taxon>
        <taxon>Streptosporangiales</taxon>
        <taxon>Streptosporangiaceae</taxon>
        <taxon>Planobispora</taxon>
    </lineage>
</organism>
<keyword evidence="3" id="KW-1185">Reference proteome</keyword>